<geneLocation type="plasmid" evidence="1">
    <name>pRGRH0070</name>
</geneLocation>
<reference evidence="1" key="2">
    <citation type="submission" date="2015-07" db="EMBL/GenBank/DDBJ databases">
        <title>Plasmids, circular viruses and viroids from rat gut.</title>
        <authorList>
            <person name="Jorgensen T.J."/>
            <person name="Hansen M.A."/>
            <person name="Xu Z."/>
            <person name="Tabak M.A."/>
            <person name="Sorensen S.J."/>
            <person name="Hansen L.H."/>
        </authorList>
    </citation>
    <scope>NUCLEOTIDE SEQUENCE</scope>
    <source>
        <plasmid evidence="1">pRGRH0070</plasmid>
    </source>
</reference>
<protein>
    <submittedName>
        <fullName evidence="1">Uncharacterized protein</fullName>
    </submittedName>
</protein>
<dbReference type="AlphaFoldDB" id="A0A0H5QCG0"/>
<accession>A0A0H5QCG0</accession>
<keyword evidence="1" id="KW-0614">Plasmid</keyword>
<proteinExistence type="predicted"/>
<reference evidence="1" key="1">
    <citation type="submission" date="2015-06" db="EMBL/GenBank/DDBJ databases">
        <authorList>
            <person name="Joergensen T."/>
        </authorList>
    </citation>
    <scope>NUCLEOTIDE SEQUENCE</scope>
    <source>
        <plasmid evidence="1">pRGRH0070</plasmid>
    </source>
</reference>
<sequence>MSSLFPSPLWGDVRAHARTCATRMREGAVLSASQSRSLVKV</sequence>
<evidence type="ECO:0000313" key="1">
    <source>
        <dbReference type="EMBL" id="CRY93807.1"/>
    </source>
</evidence>
<dbReference type="EMBL" id="LN852761">
    <property type="protein sequence ID" value="CRY93807.1"/>
    <property type="molecule type" value="Genomic_DNA"/>
</dbReference>
<name>A0A0H5QCG0_9ZZZZ</name>
<organism evidence="1">
    <name type="scientific">uncultured prokaryote</name>
    <dbReference type="NCBI Taxonomy" id="198431"/>
    <lineage>
        <taxon>unclassified sequences</taxon>
        <taxon>environmental samples</taxon>
    </lineage>
</organism>